<keyword evidence="2" id="KW-0813">Transport</keyword>
<gene>
    <name evidence="10" type="ORF">OL599_14860</name>
</gene>
<dbReference type="SUPFAM" id="SSF161098">
    <property type="entry name" value="MetI-like"/>
    <property type="match status" value="1"/>
</dbReference>
<reference evidence="10" key="2">
    <citation type="submission" date="2022-10" db="EMBL/GenBank/DDBJ databases">
        <authorList>
            <person name="Trinh H.N."/>
        </authorList>
    </citation>
    <scope>NUCLEOTIDE SEQUENCE</scope>
    <source>
        <strain evidence="10">RN2-1</strain>
    </source>
</reference>
<dbReference type="GO" id="GO:0055085">
    <property type="term" value="P:transmembrane transport"/>
    <property type="evidence" value="ECO:0007669"/>
    <property type="project" value="InterPro"/>
</dbReference>
<comment type="subcellular location">
    <subcellularLocation>
        <location evidence="1">Cell inner membrane</location>
        <topology evidence="1">Multi-pass membrane protein</topology>
    </subcellularLocation>
</comment>
<keyword evidence="11" id="KW-1185">Reference proteome</keyword>
<evidence type="ECO:0000313" key="10">
    <source>
        <dbReference type="EMBL" id="MCW3475858.1"/>
    </source>
</evidence>
<feature type="transmembrane region" description="Helical" evidence="8">
    <location>
        <begin position="66"/>
        <end position="89"/>
    </location>
</feature>
<reference evidence="10" key="1">
    <citation type="submission" date="2022-09" db="EMBL/GenBank/DDBJ databases">
        <title>Rhodovastum sp. nov. RN2-1 isolated from soil in Seongnam, South Korea.</title>
        <authorList>
            <person name="Le N.T."/>
        </authorList>
    </citation>
    <scope>NUCLEOTIDE SEQUENCE</scope>
    <source>
        <strain evidence="10">RN2-1</strain>
    </source>
</reference>
<evidence type="ECO:0000256" key="6">
    <source>
        <dbReference type="ARBA" id="ARBA00022989"/>
    </source>
</evidence>
<feature type="transmembrane region" description="Helical" evidence="8">
    <location>
        <begin position="9"/>
        <end position="33"/>
    </location>
</feature>
<name>A0AA41YPH7_9PROT</name>
<dbReference type="Gene3D" id="1.10.3720.10">
    <property type="entry name" value="MetI-like"/>
    <property type="match status" value="1"/>
</dbReference>
<dbReference type="CDD" id="cd06261">
    <property type="entry name" value="TM_PBP2"/>
    <property type="match status" value="1"/>
</dbReference>
<feature type="transmembrane region" description="Helical" evidence="8">
    <location>
        <begin position="101"/>
        <end position="124"/>
    </location>
</feature>
<evidence type="ECO:0000259" key="9">
    <source>
        <dbReference type="PROSITE" id="PS50928"/>
    </source>
</evidence>
<sequence>MNEGRIPTVLLLAGAVILLFLLVPVVVVVLAAFSNTEYLAVPPQGFTLRWFAQVLQDETYLASIRFSLVLAVTATALAAVIALPACYALHQRWLPGAETIAGLLMSPLIFPAVVVGVALLQYAAMVGLRGSFPFLVLVHAAIVSPYIVRTVLGSLAGFDPALEDAARVLGTTRAGAFALVVLPSIRPGLIAGLVFAFITSFDEFTVTVFLLPPGQATLPVTMFTAIEQGVDPSVAAVSTLMIVVTGLLLLLSERLSGASRPI</sequence>
<dbReference type="InterPro" id="IPR035906">
    <property type="entry name" value="MetI-like_sf"/>
</dbReference>
<proteinExistence type="predicted"/>
<dbReference type="InterPro" id="IPR000515">
    <property type="entry name" value="MetI-like"/>
</dbReference>
<organism evidence="10 11">
    <name type="scientific">Limobrevibacterium gyesilva</name>
    <dbReference type="NCBI Taxonomy" id="2991712"/>
    <lineage>
        <taxon>Bacteria</taxon>
        <taxon>Pseudomonadati</taxon>
        <taxon>Pseudomonadota</taxon>
        <taxon>Alphaproteobacteria</taxon>
        <taxon>Acetobacterales</taxon>
        <taxon>Acetobacteraceae</taxon>
        <taxon>Limobrevibacterium</taxon>
    </lineage>
</organism>
<dbReference type="PANTHER" id="PTHR43357:SF4">
    <property type="entry name" value="INNER MEMBRANE ABC TRANSPORTER PERMEASE PROTEIN YDCV"/>
    <property type="match status" value="1"/>
</dbReference>
<keyword evidence="6 8" id="KW-1133">Transmembrane helix</keyword>
<comment type="caution">
    <text evidence="10">The sequence shown here is derived from an EMBL/GenBank/DDBJ whole genome shotgun (WGS) entry which is preliminary data.</text>
</comment>
<dbReference type="PROSITE" id="PS50928">
    <property type="entry name" value="ABC_TM1"/>
    <property type="match status" value="1"/>
</dbReference>
<evidence type="ECO:0000256" key="7">
    <source>
        <dbReference type="ARBA" id="ARBA00023136"/>
    </source>
</evidence>
<evidence type="ECO:0000256" key="4">
    <source>
        <dbReference type="ARBA" id="ARBA00022519"/>
    </source>
</evidence>
<feature type="transmembrane region" description="Helical" evidence="8">
    <location>
        <begin position="130"/>
        <end position="148"/>
    </location>
</feature>
<evidence type="ECO:0000256" key="8">
    <source>
        <dbReference type="SAM" id="Phobius"/>
    </source>
</evidence>
<keyword evidence="3" id="KW-1003">Cell membrane</keyword>
<keyword evidence="5 8" id="KW-0812">Transmembrane</keyword>
<protein>
    <submittedName>
        <fullName evidence="10">ABC transporter permease</fullName>
    </submittedName>
</protein>
<accession>A0AA41YPH7</accession>
<dbReference type="GO" id="GO:0005886">
    <property type="term" value="C:plasma membrane"/>
    <property type="evidence" value="ECO:0007669"/>
    <property type="project" value="UniProtKB-SubCell"/>
</dbReference>
<dbReference type="AlphaFoldDB" id="A0AA41YPH7"/>
<dbReference type="EMBL" id="JAPDNT010000012">
    <property type="protein sequence ID" value="MCW3475858.1"/>
    <property type="molecule type" value="Genomic_DNA"/>
</dbReference>
<dbReference type="PANTHER" id="PTHR43357">
    <property type="entry name" value="INNER MEMBRANE ABC TRANSPORTER PERMEASE PROTEIN YDCV"/>
    <property type="match status" value="1"/>
</dbReference>
<evidence type="ECO:0000256" key="2">
    <source>
        <dbReference type="ARBA" id="ARBA00022448"/>
    </source>
</evidence>
<dbReference type="Proteomes" id="UP001165679">
    <property type="component" value="Unassembled WGS sequence"/>
</dbReference>
<evidence type="ECO:0000256" key="1">
    <source>
        <dbReference type="ARBA" id="ARBA00004429"/>
    </source>
</evidence>
<keyword evidence="4" id="KW-0997">Cell inner membrane</keyword>
<evidence type="ECO:0000256" key="5">
    <source>
        <dbReference type="ARBA" id="ARBA00022692"/>
    </source>
</evidence>
<dbReference type="RefSeq" id="WP_264714587.1">
    <property type="nucleotide sequence ID" value="NZ_JAPDNT010000012.1"/>
</dbReference>
<evidence type="ECO:0000313" key="11">
    <source>
        <dbReference type="Proteomes" id="UP001165679"/>
    </source>
</evidence>
<feature type="domain" description="ABC transmembrane type-1" evidence="9">
    <location>
        <begin position="64"/>
        <end position="252"/>
    </location>
</feature>
<feature type="transmembrane region" description="Helical" evidence="8">
    <location>
        <begin position="232"/>
        <end position="251"/>
    </location>
</feature>
<evidence type="ECO:0000256" key="3">
    <source>
        <dbReference type="ARBA" id="ARBA00022475"/>
    </source>
</evidence>
<keyword evidence="7 8" id="KW-0472">Membrane</keyword>